<feature type="region of interest" description="Disordered" evidence="1">
    <location>
        <begin position="481"/>
        <end position="551"/>
    </location>
</feature>
<dbReference type="PANTHER" id="PTHR38248:SF2">
    <property type="entry name" value="FUNK1 11"/>
    <property type="match status" value="1"/>
</dbReference>
<dbReference type="Gene3D" id="1.10.510.10">
    <property type="entry name" value="Transferase(Phosphotransferase) domain 1"/>
    <property type="match status" value="1"/>
</dbReference>
<dbReference type="OrthoDB" id="5584477at2759"/>
<evidence type="ECO:0000313" key="4">
    <source>
        <dbReference type="Proteomes" id="UP000813444"/>
    </source>
</evidence>
<accession>A0A8K0WLB2</accession>
<organism evidence="3 4">
    <name type="scientific">Stachybotrys elegans</name>
    <dbReference type="NCBI Taxonomy" id="80388"/>
    <lineage>
        <taxon>Eukaryota</taxon>
        <taxon>Fungi</taxon>
        <taxon>Dikarya</taxon>
        <taxon>Ascomycota</taxon>
        <taxon>Pezizomycotina</taxon>
        <taxon>Sordariomycetes</taxon>
        <taxon>Hypocreomycetidae</taxon>
        <taxon>Hypocreales</taxon>
        <taxon>Stachybotryaceae</taxon>
        <taxon>Stachybotrys</taxon>
    </lineage>
</organism>
<dbReference type="PANTHER" id="PTHR38248">
    <property type="entry name" value="FUNK1 6"/>
    <property type="match status" value="1"/>
</dbReference>
<dbReference type="Pfam" id="PF17667">
    <property type="entry name" value="Pkinase_fungal"/>
    <property type="match status" value="1"/>
</dbReference>
<name>A0A8K0WLB2_9HYPO</name>
<gene>
    <name evidence="3" type="ORF">B0I35DRAFT_379662</name>
</gene>
<evidence type="ECO:0000256" key="1">
    <source>
        <dbReference type="SAM" id="MobiDB-lite"/>
    </source>
</evidence>
<reference evidence="3" key="1">
    <citation type="journal article" date="2021" name="Nat. Commun.">
        <title>Genetic determinants of endophytism in the Arabidopsis root mycobiome.</title>
        <authorList>
            <person name="Mesny F."/>
            <person name="Miyauchi S."/>
            <person name="Thiergart T."/>
            <person name="Pickel B."/>
            <person name="Atanasova L."/>
            <person name="Karlsson M."/>
            <person name="Huettel B."/>
            <person name="Barry K.W."/>
            <person name="Haridas S."/>
            <person name="Chen C."/>
            <person name="Bauer D."/>
            <person name="Andreopoulos W."/>
            <person name="Pangilinan J."/>
            <person name="LaButti K."/>
            <person name="Riley R."/>
            <person name="Lipzen A."/>
            <person name="Clum A."/>
            <person name="Drula E."/>
            <person name="Henrissat B."/>
            <person name="Kohler A."/>
            <person name="Grigoriev I.V."/>
            <person name="Martin F.M."/>
            <person name="Hacquard S."/>
        </authorList>
    </citation>
    <scope>NUCLEOTIDE SEQUENCE</scope>
    <source>
        <strain evidence="3">MPI-CAGE-CH-0235</strain>
    </source>
</reference>
<evidence type="ECO:0000313" key="3">
    <source>
        <dbReference type="EMBL" id="KAH7308917.1"/>
    </source>
</evidence>
<protein>
    <recommendedName>
        <fullName evidence="2">Fungal-type protein kinase domain-containing protein</fullName>
    </recommendedName>
</protein>
<dbReference type="Proteomes" id="UP000813444">
    <property type="component" value="Unassembled WGS sequence"/>
</dbReference>
<keyword evidence="4" id="KW-1185">Reference proteome</keyword>
<feature type="domain" description="Fungal-type protein kinase" evidence="2">
    <location>
        <begin position="270"/>
        <end position="677"/>
    </location>
</feature>
<dbReference type="SUPFAM" id="SSF56112">
    <property type="entry name" value="Protein kinase-like (PK-like)"/>
    <property type="match status" value="1"/>
</dbReference>
<dbReference type="EMBL" id="JAGPNK010000014">
    <property type="protein sequence ID" value="KAH7308917.1"/>
    <property type="molecule type" value="Genomic_DNA"/>
</dbReference>
<dbReference type="InterPro" id="IPR040976">
    <property type="entry name" value="Pkinase_fungal"/>
</dbReference>
<feature type="compositionally biased region" description="Polar residues" evidence="1">
    <location>
        <begin position="514"/>
        <end position="550"/>
    </location>
</feature>
<dbReference type="AlphaFoldDB" id="A0A8K0WLB2"/>
<proteinExistence type="predicted"/>
<dbReference type="InterPro" id="IPR011009">
    <property type="entry name" value="Kinase-like_dom_sf"/>
</dbReference>
<feature type="region of interest" description="Disordered" evidence="1">
    <location>
        <begin position="249"/>
        <end position="268"/>
    </location>
</feature>
<evidence type="ECO:0000259" key="2">
    <source>
        <dbReference type="Pfam" id="PF17667"/>
    </source>
</evidence>
<sequence length="771" mass="86221">MAEQLRSKLIEEHPIGKGLDAFRASFSTVCEGLGIACEPDAVAQLEKEELRNLTLPLLFALQSSRVSALLSSKTGRGTIRSDLLRTISAAASDEFDFDRIKPLLKLALCDNSTDALIWDYAYDLFTESTPPPRPIASSLQQTPWLHNTSSFANSSEYRQDVDRVLKMELGPLYVGIRRFYEVFFERVEGLEAASAAVFEKCTGGSEPLFNEGWSGWPQNANQDDVLSWFADLCEKLAAFAQGFAPKPVNQRRPVAQPNKPIQGSTGDRKLDVGFVDDPQAGKDTRCHWSHILVPGELKSNPSADTASKAWLDLGTYAREVLAAQDTRRFVLGFTLCGSLMRIWEFDRLGGLASEQFDINEEGQQLVFTILGFLWMSNEELGFDPTIKTEDGQRFIEIKRNGSVERIIIDEVIQRARCIAGRATTCWKAHREGYPEEPVVIKDSWQYEERDEEGQLLLEATAAGVLNVARYYHHETVQISGKDDDIRGGVRGGLDVTRATNYRPGRLKPLPKMTSGPSRQGRSSSVAGQKRTSSQTGAPLPSSKRSCSVSPTKPLVGDALSNRIHRRIILLDYGPPIYKASTPSILLARMGDCLEGHLSLLEEIDVLHRDISINNLRISSRGFLIDLDLAVKTQRTGASGAKGKTGTRAFMSIGALLGEQHSFMHDLESFFWVLFWICIHYDGPEKSRVVKEFDHWNYANTEELAKLKLGTIAKETIFMKTVTDHFTPHYKTLIPVVSNLRKVVFPKDKPWEQDDKKLYAQMRETLRNSNVG</sequence>
<comment type="caution">
    <text evidence="3">The sequence shown here is derived from an EMBL/GenBank/DDBJ whole genome shotgun (WGS) entry which is preliminary data.</text>
</comment>